<dbReference type="GO" id="GO:0006508">
    <property type="term" value="P:proteolysis"/>
    <property type="evidence" value="ECO:0007669"/>
    <property type="project" value="InterPro"/>
</dbReference>
<dbReference type="SUPFAM" id="SSF55486">
    <property type="entry name" value="Metalloproteases ('zincins'), catalytic domain"/>
    <property type="match status" value="1"/>
</dbReference>
<evidence type="ECO:0000313" key="3">
    <source>
        <dbReference type="Proteomes" id="UP000838756"/>
    </source>
</evidence>
<dbReference type="InterPro" id="IPR008753">
    <property type="entry name" value="Peptidase_M13_N"/>
</dbReference>
<evidence type="ECO:0000313" key="2">
    <source>
        <dbReference type="EMBL" id="CAH2225131.1"/>
    </source>
</evidence>
<feature type="non-terminal residue" evidence="2">
    <location>
        <position position="1"/>
    </location>
</feature>
<reference evidence="2" key="1">
    <citation type="submission" date="2022-03" db="EMBL/GenBank/DDBJ databases">
        <authorList>
            <person name="Lindestad O."/>
        </authorList>
    </citation>
    <scope>NUCLEOTIDE SEQUENCE</scope>
</reference>
<comment type="caution">
    <text evidence="2">The sequence shown here is derived from an EMBL/GenBank/DDBJ whole genome shotgun (WGS) entry which is preliminary data.</text>
</comment>
<dbReference type="OrthoDB" id="6475849at2759"/>
<proteinExistence type="predicted"/>
<dbReference type="AlphaFoldDB" id="A0A8S4QV78"/>
<name>A0A8S4QV78_9NEOP</name>
<dbReference type="Pfam" id="PF05649">
    <property type="entry name" value="Peptidase_M13_N"/>
    <property type="match status" value="1"/>
</dbReference>
<dbReference type="Gene3D" id="1.10.1380.10">
    <property type="entry name" value="Neutral endopeptidase , domain2"/>
    <property type="match status" value="1"/>
</dbReference>
<dbReference type="Proteomes" id="UP000838756">
    <property type="component" value="Unassembled WGS sequence"/>
</dbReference>
<protein>
    <submittedName>
        <fullName evidence="2">Jg24242 protein</fullName>
    </submittedName>
</protein>
<evidence type="ECO:0000259" key="1">
    <source>
        <dbReference type="Pfam" id="PF05649"/>
    </source>
</evidence>
<keyword evidence="3" id="KW-1185">Reference proteome</keyword>
<feature type="domain" description="Peptidase M13 N-terminal" evidence="1">
    <location>
        <begin position="2"/>
        <end position="126"/>
    </location>
</feature>
<sequence length="135" mass="15162">KLEKVGIKPIEDLLVSLGLPARPPSAPSDFFSWEATAGMSRRLLGLNVLLSVQVAEDVRNTSINRVVVEQVTPGFSDRYLRQPDQFAHELQQYHKYIRSVIEIADNDTDAESFADDIISFSTSLALVRKITKEFL</sequence>
<gene>
    <name evidence="2" type="primary">jg24242</name>
    <name evidence="2" type="ORF">PAEG_LOCUS6938</name>
</gene>
<accession>A0A8S4QV78</accession>
<dbReference type="InterPro" id="IPR042089">
    <property type="entry name" value="Peptidase_M13_dom_2"/>
</dbReference>
<dbReference type="EMBL" id="CAKXAJ010020870">
    <property type="protein sequence ID" value="CAH2225131.1"/>
    <property type="molecule type" value="Genomic_DNA"/>
</dbReference>
<organism evidence="2 3">
    <name type="scientific">Pararge aegeria aegeria</name>
    <dbReference type="NCBI Taxonomy" id="348720"/>
    <lineage>
        <taxon>Eukaryota</taxon>
        <taxon>Metazoa</taxon>
        <taxon>Ecdysozoa</taxon>
        <taxon>Arthropoda</taxon>
        <taxon>Hexapoda</taxon>
        <taxon>Insecta</taxon>
        <taxon>Pterygota</taxon>
        <taxon>Neoptera</taxon>
        <taxon>Endopterygota</taxon>
        <taxon>Lepidoptera</taxon>
        <taxon>Glossata</taxon>
        <taxon>Ditrysia</taxon>
        <taxon>Papilionoidea</taxon>
        <taxon>Nymphalidae</taxon>
        <taxon>Satyrinae</taxon>
        <taxon>Satyrini</taxon>
        <taxon>Parargina</taxon>
        <taxon>Pararge</taxon>
    </lineage>
</organism>